<name>A0A967AV87_9FLAO</name>
<feature type="domain" description="Lipid/polyisoprenoid-binding YceI-like" evidence="2">
    <location>
        <begin position="22"/>
        <end position="169"/>
    </location>
</feature>
<organism evidence="3 4">
    <name type="scientific">Pelagihabitans pacificus</name>
    <dbReference type="NCBI Taxonomy" id="2696054"/>
    <lineage>
        <taxon>Bacteria</taxon>
        <taxon>Pseudomonadati</taxon>
        <taxon>Bacteroidota</taxon>
        <taxon>Flavobacteriia</taxon>
        <taxon>Flavobacteriales</taxon>
        <taxon>Flavobacteriaceae</taxon>
        <taxon>Pelagihabitans</taxon>
    </lineage>
</organism>
<keyword evidence="1" id="KW-0732">Signal</keyword>
<dbReference type="Proteomes" id="UP000707206">
    <property type="component" value="Unassembled WGS sequence"/>
</dbReference>
<feature type="chain" id="PRO_5038121789" evidence="1">
    <location>
        <begin position="20"/>
        <end position="169"/>
    </location>
</feature>
<dbReference type="PANTHER" id="PTHR34406">
    <property type="entry name" value="PROTEIN YCEI"/>
    <property type="match status" value="1"/>
</dbReference>
<proteinExistence type="predicted"/>
<dbReference type="InterPro" id="IPR007372">
    <property type="entry name" value="Lipid/polyisoprenoid-bd_YceI"/>
</dbReference>
<dbReference type="Gene3D" id="2.40.128.110">
    <property type="entry name" value="Lipid/polyisoprenoid-binding, YceI-like"/>
    <property type="match status" value="1"/>
</dbReference>
<dbReference type="InterPro" id="IPR036761">
    <property type="entry name" value="TTHA0802/YceI-like_sf"/>
</dbReference>
<evidence type="ECO:0000313" key="3">
    <source>
        <dbReference type="EMBL" id="NHF60005.1"/>
    </source>
</evidence>
<dbReference type="SMART" id="SM00867">
    <property type="entry name" value="YceI"/>
    <property type="match status" value="1"/>
</dbReference>
<keyword evidence="4" id="KW-1185">Reference proteome</keyword>
<dbReference type="RefSeq" id="WP_152574510.1">
    <property type="nucleotide sequence ID" value="NZ_VIKU02000003.1"/>
</dbReference>
<feature type="signal peptide" evidence="1">
    <location>
        <begin position="1"/>
        <end position="19"/>
    </location>
</feature>
<protein>
    <submittedName>
        <fullName evidence="3">YceI family protein</fullName>
    </submittedName>
</protein>
<evidence type="ECO:0000259" key="2">
    <source>
        <dbReference type="SMART" id="SM00867"/>
    </source>
</evidence>
<comment type="caution">
    <text evidence="3">The sequence shown here is derived from an EMBL/GenBank/DDBJ whole genome shotgun (WGS) entry which is preliminary data.</text>
</comment>
<sequence>MKSILLFLFILSAPLCGVAQNSGEIASSEITFVYLSNDVDGSVSGFTSDSRIDLENPSNSVFKGSVATETIKTGNFLRDWSIRGGKYFDVDTYPTMSFESTSVSADAEGWKVTGDLTIKKTTKPITINFTRNGNKLTGTTTLYSSDFGINVKKKKEDNKVKVTLVFQLK</sequence>
<reference evidence="3" key="2">
    <citation type="submission" date="2020-03" db="EMBL/GenBank/DDBJ databases">
        <title>Flavobacteriaceae bacterium strain TP-CH-4, a member of the family Flavobacteriaceae isolated from a deep-sea seamount.</title>
        <authorList>
            <person name="Zhang D.-C."/>
        </authorList>
    </citation>
    <scope>NUCLEOTIDE SEQUENCE</scope>
    <source>
        <strain evidence="3">TP-CH-4</strain>
    </source>
</reference>
<dbReference type="PANTHER" id="PTHR34406:SF1">
    <property type="entry name" value="PROTEIN YCEI"/>
    <property type="match status" value="1"/>
</dbReference>
<dbReference type="SUPFAM" id="SSF101874">
    <property type="entry name" value="YceI-like"/>
    <property type="match status" value="1"/>
</dbReference>
<dbReference type="Pfam" id="PF04264">
    <property type="entry name" value="YceI"/>
    <property type="match status" value="1"/>
</dbReference>
<evidence type="ECO:0000313" key="4">
    <source>
        <dbReference type="Proteomes" id="UP000707206"/>
    </source>
</evidence>
<accession>A0A967AV87</accession>
<gene>
    <name evidence="3" type="ORF">FK220_011675</name>
</gene>
<dbReference type="AlphaFoldDB" id="A0A967AV87"/>
<evidence type="ECO:0000256" key="1">
    <source>
        <dbReference type="SAM" id="SignalP"/>
    </source>
</evidence>
<dbReference type="EMBL" id="VIKU02000003">
    <property type="protein sequence ID" value="NHF60005.1"/>
    <property type="molecule type" value="Genomic_DNA"/>
</dbReference>
<reference evidence="3" key="1">
    <citation type="submission" date="2019-07" db="EMBL/GenBank/DDBJ databases">
        <authorList>
            <person name="De-Chao Zhang Q."/>
        </authorList>
    </citation>
    <scope>NUCLEOTIDE SEQUENCE</scope>
    <source>
        <strain evidence="3">TP-CH-4</strain>
    </source>
</reference>